<proteinExistence type="predicted"/>
<evidence type="ECO:0000256" key="1">
    <source>
        <dbReference type="SAM" id="Phobius"/>
    </source>
</evidence>
<protein>
    <submittedName>
        <fullName evidence="2">Putative secreted peptide</fullName>
    </submittedName>
</protein>
<dbReference type="EMBL" id="GGFM01009288">
    <property type="protein sequence ID" value="MBW30039.1"/>
    <property type="molecule type" value="Transcribed_RNA"/>
</dbReference>
<organism evidence="2">
    <name type="scientific">Anopheles braziliensis</name>
    <dbReference type="NCBI Taxonomy" id="58242"/>
    <lineage>
        <taxon>Eukaryota</taxon>
        <taxon>Metazoa</taxon>
        <taxon>Ecdysozoa</taxon>
        <taxon>Arthropoda</taxon>
        <taxon>Hexapoda</taxon>
        <taxon>Insecta</taxon>
        <taxon>Pterygota</taxon>
        <taxon>Neoptera</taxon>
        <taxon>Endopterygota</taxon>
        <taxon>Diptera</taxon>
        <taxon>Nematocera</taxon>
        <taxon>Culicoidea</taxon>
        <taxon>Culicidae</taxon>
        <taxon>Anophelinae</taxon>
        <taxon>Anopheles</taxon>
    </lineage>
</organism>
<feature type="transmembrane region" description="Helical" evidence="1">
    <location>
        <begin position="12"/>
        <end position="31"/>
    </location>
</feature>
<reference evidence="2" key="1">
    <citation type="submission" date="2018-01" db="EMBL/GenBank/DDBJ databases">
        <title>An insight into the sialome of Amazonian anophelines.</title>
        <authorList>
            <person name="Ribeiro J.M."/>
            <person name="Scarpassa V."/>
            <person name="Calvo E."/>
        </authorList>
    </citation>
    <scope>NUCLEOTIDE SEQUENCE</scope>
    <source>
        <tissue evidence="2">Salivary glands</tissue>
    </source>
</reference>
<accession>A0A2M3ZNE2</accession>
<keyword evidence="1" id="KW-0812">Transmembrane</keyword>
<dbReference type="AlphaFoldDB" id="A0A2M3ZNE2"/>
<evidence type="ECO:0000313" key="2">
    <source>
        <dbReference type="EMBL" id="MBW30039.1"/>
    </source>
</evidence>
<keyword evidence="1" id="KW-0472">Membrane</keyword>
<name>A0A2M3ZNE2_9DIPT</name>
<keyword evidence="1" id="KW-1133">Transmembrane helix</keyword>
<sequence>MVGACWRSVERYPFLYFFLLFLCRLWCIFVMKIRSESVNFYVINRITQMHYTNGNTRIANQLRRAVPPKKGTGDGSWCFALSRITKLNSILPKLILNLMRTLGRHVGWRAVT</sequence>